<feature type="region of interest" description="Disordered" evidence="1">
    <location>
        <begin position="57"/>
        <end position="100"/>
    </location>
</feature>
<feature type="compositionally biased region" description="Basic residues" evidence="1">
    <location>
        <begin position="59"/>
        <end position="73"/>
    </location>
</feature>
<proteinExistence type="predicted"/>
<dbReference type="Proteomes" id="UP000007813">
    <property type="component" value="Unassembled WGS sequence"/>
</dbReference>
<dbReference type="InterPro" id="IPR055986">
    <property type="entry name" value="DUF7564"/>
</dbReference>
<comment type="caution">
    <text evidence="2">The sequence shown here is derived from an EMBL/GenBank/DDBJ whole genome shotgun (WGS) entry which is preliminary data.</text>
</comment>
<evidence type="ECO:0000256" key="1">
    <source>
        <dbReference type="SAM" id="MobiDB-lite"/>
    </source>
</evidence>
<evidence type="ECO:0000313" key="3">
    <source>
        <dbReference type="Proteomes" id="UP000007813"/>
    </source>
</evidence>
<feature type="compositionally biased region" description="Basic and acidic residues" evidence="1">
    <location>
        <begin position="86"/>
        <end position="100"/>
    </location>
</feature>
<evidence type="ECO:0000313" key="2">
    <source>
        <dbReference type="EMBL" id="EJN60961.1"/>
    </source>
</evidence>
<gene>
    <name evidence="2" type="ORF">HSB1_15640</name>
</gene>
<accession>J3JHG5</accession>
<sequence length="100" mass="11727">MITHGKYRPSNDSFGCRPMTLHPTCIDCGATYLNTNRYRGYYCPDCHDAWLVKQQPAPKRSRRFRLSGRRLPKRLSTSTRPSVTRRSPERDVPRRHGHEN</sequence>
<name>J3JHG5_9EURY</name>
<reference evidence="2 3" key="1">
    <citation type="journal article" date="2012" name="J. Bacteriol.">
        <title>Draft Genome Sequence of the Extremely Halophilic Archaeon Halogranum salarium B-1T.</title>
        <authorList>
            <person name="Kim K.K."/>
            <person name="Lee K.C."/>
            <person name="Lee J.S."/>
        </authorList>
    </citation>
    <scope>NUCLEOTIDE SEQUENCE [LARGE SCALE GENOMIC DNA]</scope>
    <source>
        <strain evidence="2 3">B-1</strain>
    </source>
</reference>
<evidence type="ECO:0008006" key="4">
    <source>
        <dbReference type="Google" id="ProtNLM"/>
    </source>
</evidence>
<feature type="compositionally biased region" description="Low complexity" evidence="1">
    <location>
        <begin position="74"/>
        <end position="85"/>
    </location>
</feature>
<protein>
    <recommendedName>
        <fullName evidence="4">Small CPxCG-related zinc finger protein</fullName>
    </recommendedName>
</protein>
<dbReference type="AlphaFoldDB" id="J3JHG5"/>
<dbReference type="EMBL" id="ALJD01000003">
    <property type="protein sequence ID" value="EJN60961.1"/>
    <property type="molecule type" value="Genomic_DNA"/>
</dbReference>
<dbReference type="Pfam" id="PF24445">
    <property type="entry name" value="DUF7564"/>
    <property type="match status" value="1"/>
</dbReference>
<organism evidence="2 3">
    <name type="scientific">Halogranum salarium B-1</name>
    <dbReference type="NCBI Taxonomy" id="1210908"/>
    <lineage>
        <taxon>Archaea</taxon>
        <taxon>Methanobacteriati</taxon>
        <taxon>Methanobacteriota</taxon>
        <taxon>Stenosarchaea group</taxon>
        <taxon>Halobacteria</taxon>
        <taxon>Halobacteriales</taxon>
        <taxon>Haloferacaceae</taxon>
    </lineage>
</organism>